<accession>A0A2T4CIE8</accession>
<dbReference type="EMBL" id="KZ679126">
    <property type="protein sequence ID" value="PTB81336.1"/>
    <property type="molecule type" value="Genomic_DNA"/>
</dbReference>
<protein>
    <submittedName>
        <fullName evidence="2">Uncharacterized protein</fullName>
    </submittedName>
</protein>
<proteinExistence type="predicted"/>
<evidence type="ECO:0000256" key="1">
    <source>
        <dbReference type="SAM" id="MobiDB-lite"/>
    </source>
</evidence>
<reference evidence="2 3" key="1">
    <citation type="submission" date="2016-07" db="EMBL/GenBank/DDBJ databases">
        <title>Multiple horizontal gene transfer events from other fungi enriched the ability of initially mycotrophic Trichoderma (Ascomycota) to feed on dead plant biomass.</title>
        <authorList>
            <consortium name="DOE Joint Genome Institute"/>
            <person name="Aerts A."/>
            <person name="Atanasova L."/>
            <person name="Chenthamara K."/>
            <person name="Zhang J."/>
            <person name="Grujic M."/>
            <person name="Henrissat B."/>
            <person name="Kuo A."/>
            <person name="Salamov A."/>
            <person name="Lipzen A."/>
            <person name="Labutti K."/>
            <person name="Barry K."/>
            <person name="Miao Y."/>
            <person name="Rahimi M.J."/>
            <person name="Shen Q."/>
            <person name="Grigoriev I.V."/>
            <person name="Kubicek C.P."/>
            <person name="Druzhinina I.S."/>
        </authorList>
    </citation>
    <scope>NUCLEOTIDE SEQUENCE [LARGE SCALE GENOMIC DNA]</scope>
    <source>
        <strain evidence="2 3">ATCC 18648</strain>
    </source>
</reference>
<sequence length="126" mass="14123">MLACNLNFEADQLEEGREAVDSITGCQETGRYTANGRRCRSRQRKQHQQLAAFFYVSAVLVAVEVTLRSLHHHGRGAPTRLRLSLLPRPARFPQGVMRLKESDPKPDRTRVPTCSPTDGKLQGSHS</sequence>
<feature type="region of interest" description="Disordered" evidence="1">
    <location>
        <begin position="92"/>
        <end position="126"/>
    </location>
</feature>
<name>A0A2T4CIE8_TRILO</name>
<feature type="compositionally biased region" description="Basic and acidic residues" evidence="1">
    <location>
        <begin position="98"/>
        <end position="110"/>
    </location>
</feature>
<organism evidence="2 3">
    <name type="scientific">Trichoderma longibrachiatum ATCC 18648</name>
    <dbReference type="NCBI Taxonomy" id="983965"/>
    <lineage>
        <taxon>Eukaryota</taxon>
        <taxon>Fungi</taxon>
        <taxon>Dikarya</taxon>
        <taxon>Ascomycota</taxon>
        <taxon>Pezizomycotina</taxon>
        <taxon>Sordariomycetes</taxon>
        <taxon>Hypocreomycetidae</taxon>
        <taxon>Hypocreales</taxon>
        <taxon>Hypocreaceae</taxon>
        <taxon>Trichoderma</taxon>
    </lineage>
</organism>
<evidence type="ECO:0000313" key="3">
    <source>
        <dbReference type="Proteomes" id="UP000240760"/>
    </source>
</evidence>
<dbReference type="Proteomes" id="UP000240760">
    <property type="component" value="Unassembled WGS sequence"/>
</dbReference>
<gene>
    <name evidence="2" type="ORF">M440DRAFT_1013325</name>
</gene>
<dbReference type="AlphaFoldDB" id="A0A2T4CIE8"/>
<keyword evidence="3" id="KW-1185">Reference proteome</keyword>
<evidence type="ECO:0000313" key="2">
    <source>
        <dbReference type="EMBL" id="PTB81336.1"/>
    </source>
</evidence>